<dbReference type="GO" id="GO:0004673">
    <property type="term" value="F:protein histidine kinase activity"/>
    <property type="evidence" value="ECO:0007669"/>
    <property type="project" value="UniProtKB-EC"/>
</dbReference>
<keyword evidence="4" id="KW-0808">Transferase</keyword>
<gene>
    <name evidence="12" type="ORF">LXM26_29165</name>
</gene>
<keyword evidence="7 12" id="KW-0067">ATP-binding</keyword>
<keyword evidence="8" id="KW-0802">TPR repeat</keyword>
<keyword evidence="10" id="KW-0472">Membrane</keyword>
<evidence type="ECO:0000313" key="13">
    <source>
        <dbReference type="Proteomes" id="UP001139000"/>
    </source>
</evidence>
<dbReference type="Pfam" id="PF07568">
    <property type="entry name" value="HisKA_2"/>
    <property type="match status" value="1"/>
</dbReference>
<keyword evidence="6" id="KW-0418">Kinase</keyword>
<evidence type="ECO:0000256" key="6">
    <source>
        <dbReference type="ARBA" id="ARBA00022777"/>
    </source>
</evidence>
<evidence type="ECO:0000256" key="10">
    <source>
        <dbReference type="SAM" id="Phobius"/>
    </source>
</evidence>
<sequence>MWAEQTKLFAQLRNSKADTRRVDILLKLGRYYMLREYYVYRTGDPKSQLDSALYFSDKALSLSKTLKYEQGTNEAVILKADAFIRSQDMGSALRILSSLQNETRFRLLVILGRHYLFHIPRTLRAKSHLDSSLLFLNQANKISSVLLSDKLQPERIHVKAMQSFILEGIHPSIKIYLELISKINAPGNEDREALLWHELTTLIPLREKKGLTRLYCFQKMRDLYKRNHNQEREAWVLKSIADIHIVSGMLDMAESELLEVLALYDAIGYRELHHIYDLLAITYRSKGDYGKSIFYATKAIESVEATNDSSSALTFYGQLAAMYRELGQSNKSIEWYSKLLDNRSFTAGENLFKFREAGFFARELIKLKREKEALAYMLSIESKNKPVGMQAEASLISSLAFCYKATRHERQADNYYTRLIKLAKKLPKDNQVTANAYYEIGQYFISKHQYEMASSYLRKALHESPGSVSISLKKDIYLLQYKADSGLNNWSSAARNLLIHKQLNDSIFNETKNWQMAELQVQFETAKKQKDIELLNSQNKFQRIKVEEANRTKNILLAAGTLLLVIIGLLLNRYLTKQKSNRILEEKKKELDEKNKFLETLNAEQDKLLEEKQWLIKEVHHRVKNNLQMVTSLLNSQSVYLEDDKAIVAVKDSLRRIQAMSLIHQKLYQGPNTSVVFMPDYINELINYLRESLESSTRIVFEQRIELIDLDVAQAIPLGLILNECVVNAIKYAFVNRQDGIVRIDLMRVSPDRIMLSVSDNGIGLPEGFDVNENNSLGLDLIRGLAKQINGDFVIESHKGVHIKLTFT</sequence>
<feature type="transmembrane region" description="Helical" evidence="10">
    <location>
        <begin position="555"/>
        <end position="575"/>
    </location>
</feature>
<comment type="catalytic activity">
    <reaction evidence="1">
        <text>ATP + protein L-histidine = ADP + protein N-phospho-L-histidine.</text>
        <dbReference type="EC" id="2.7.13.3"/>
    </reaction>
</comment>
<dbReference type="SUPFAM" id="SSF55874">
    <property type="entry name" value="ATPase domain of HSP90 chaperone/DNA topoisomerase II/histidine kinase"/>
    <property type="match status" value="1"/>
</dbReference>
<dbReference type="GO" id="GO:0005524">
    <property type="term" value="F:ATP binding"/>
    <property type="evidence" value="ECO:0007669"/>
    <property type="project" value="UniProtKB-KW"/>
</dbReference>
<evidence type="ECO:0000256" key="1">
    <source>
        <dbReference type="ARBA" id="ARBA00000085"/>
    </source>
</evidence>
<dbReference type="InterPro" id="IPR036890">
    <property type="entry name" value="HATPase_C_sf"/>
</dbReference>
<evidence type="ECO:0000256" key="5">
    <source>
        <dbReference type="ARBA" id="ARBA00022741"/>
    </source>
</evidence>
<keyword evidence="10" id="KW-0812">Transmembrane</keyword>
<dbReference type="EMBL" id="JAJTTC010000012">
    <property type="protein sequence ID" value="MCF0065621.1"/>
    <property type="molecule type" value="Genomic_DNA"/>
</dbReference>
<dbReference type="SUPFAM" id="SSF48452">
    <property type="entry name" value="TPR-like"/>
    <property type="match status" value="2"/>
</dbReference>
<dbReference type="AlphaFoldDB" id="A0A9X1TGJ4"/>
<dbReference type="SMART" id="SM00028">
    <property type="entry name" value="TPR"/>
    <property type="match status" value="5"/>
</dbReference>
<feature type="domain" description="Histidine kinase/HSP90-like ATPase" evidence="11">
    <location>
        <begin position="713"/>
        <end position="807"/>
    </location>
</feature>
<evidence type="ECO:0000256" key="8">
    <source>
        <dbReference type="PROSITE-ProRule" id="PRU00339"/>
    </source>
</evidence>
<reference evidence="12" key="1">
    <citation type="submission" date="2021-12" db="EMBL/GenBank/DDBJ databases">
        <title>Novel species in genus Dyadobacter.</title>
        <authorList>
            <person name="Ma C."/>
        </authorList>
    </citation>
    <scope>NUCLEOTIDE SEQUENCE</scope>
    <source>
        <strain evidence="12">LJ419</strain>
    </source>
</reference>
<dbReference type="Gene3D" id="1.25.40.10">
    <property type="entry name" value="Tetratricopeptide repeat domain"/>
    <property type="match status" value="2"/>
</dbReference>
<evidence type="ECO:0000256" key="2">
    <source>
        <dbReference type="ARBA" id="ARBA00012438"/>
    </source>
</evidence>
<dbReference type="PANTHER" id="PTHR41523">
    <property type="entry name" value="TWO-COMPONENT SYSTEM SENSOR PROTEIN"/>
    <property type="match status" value="1"/>
</dbReference>
<dbReference type="Gene3D" id="3.30.565.10">
    <property type="entry name" value="Histidine kinase-like ATPase, C-terminal domain"/>
    <property type="match status" value="1"/>
</dbReference>
<dbReference type="Gene3D" id="3.30.450.20">
    <property type="entry name" value="PAS domain"/>
    <property type="match status" value="1"/>
</dbReference>
<dbReference type="PANTHER" id="PTHR41523:SF8">
    <property type="entry name" value="ETHYLENE RESPONSE SENSOR PROTEIN"/>
    <property type="match status" value="1"/>
</dbReference>
<dbReference type="Pfam" id="PF13181">
    <property type="entry name" value="TPR_8"/>
    <property type="match status" value="3"/>
</dbReference>
<organism evidence="12 13">
    <name type="scientific">Dyadobacter chenwenxiniae</name>
    <dbReference type="NCBI Taxonomy" id="2906456"/>
    <lineage>
        <taxon>Bacteria</taxon>
        <taxon>Pseudomonadati</taxon>
        <taxon>Bacteroidota</taxon>
        <taxon>Cytophagia</taxon>
        <taxon>Cytophagales</taxon>
        <taxon>Spirosomataceae</taxon>
        <taxon>Dyadobacter</taxon>
    </lineage>
</organism>
<evidence type="ECO:0000313" key="12">
    <source>
        <dbReference type="EMBL" id="MCF0065621.1"/>
    </source>
</evidence>
<keyword evidence="13" id="KW-1185">Reference proteome</keyword>
<dbReference type="RefSeq" id="WP_234658630.1">
    <property type="nucleotide sequence ID" value="NZ_CP094997.1"/>
</dbReference>
<keyword evidence="3" id="KW-0597">Phosphoprotein</keyword>
<dbReference type="InterPro" id="IPR011990">
    <property type="entry name" value="TPR-like_helical_dom_sf"/>
</dbReference>
<proteinExistence type="predicted"/>
<dbReference type="InterPro" id="IPR011495">
    <property type="entry name" value="Sig_transdc_His_kin_sub2_dim/P"/>
</dbReference>
<dbReference type="SMART" id="SM00387">
    <property type="entry name" value="HATPase_c"/>
    <property type="match status" value="1"/>
</dbReference>
<keyword evidence="5" id="KW-0547">Nucleotide-binding</keyword>
<dbReference type="Proteomes" id="UP001139000">
    <property type="component" value="Unassembled WGS sequence"/>
</dbReference>
<dbReference type="PROSITE" id="PS50005">
    <property type="entry name" value="TPR"/>
    <property type="match status" value="1"/>
</dbReference>
<accession>A0A9X1TGJ4</accession>
<dbReference type="Pfam" id="PF02518">
    <property type="entry name" value="HATPase_c"/>
    <property type="match status" value="1"/>
</dbReference>
<dbReference type="InterPro" id="IPR003594">
    <property type="entry name" value="HATPase_dom"/>
</dbReference>
<evidence type="ECO:0000256" key="3">
    <source>
        <dbReference type="ARBA" id="ARBA00022553"/>
    </source>
</evidence>
<dbReference type="EC" id="2.7.13.3" evidence="2"/>
<protein>
    <recommendedName>
        <fullName evidence="2">histidine kinase</fullName>
        <ecNumber evidence="2">2.7.13.3</ecNumber>
    </recommendedName>
</protein>
<dbReference type="InterPro" id="IPR019734">
    <property type="entry name" value="TPR_rpt"/>
</dbReference>
<comment type="caution">
    <text evidence="12">The sequence shown here is derived from an EMBL/GenBank/DDBJ whole genome shotgun (WGS) entry which is preliminary data.</text>
</comment>
<feature type="repeat" description="TPR" evidence="8">
    <location>
        <begin position="434"/>
        <end position="467"/>
    </location>
</feature>
<evidence type="ECO:0000256" key="4">
    <source>
        <dbReference type="ARBA" id="ARBA00022679"/>
    </source>
</evidence>
<evidence type="ECO:0000259" key="11">
    <source>
        <dbReference type="SMART" id="SM00387"/>
    </source>
</evidence>
<keyword evidence="10" id="KW-1133">Transmembrane helix</keyword>
<feature type="coiled-coil region" evidence="9">
    <location>
        <begin position="581"/>
        <end position="618"/>
    </location>
</feature>
<name>A0A9X1TGJ4_9BACT</name>
<evidence type="ECO:0000256" key="9">
    <source>
        <dbReference type="SAM" id="Coils"/>
    </source>
</evidence>
<keyword evidence="9" id="KW-0175">Coiled coil</keyword>
<evidence type="ECO:0000256" key="7">
    <source>
        <dbReference type="ARBA" id="ARBA00022840"/>
    </source>
</evidence>